<dbReference type="EMBL" id="JACAZH010000029">
    <property type="protein sequence ID" value="KAF7340680.1"/>
    <property type="molecule type" value="Genomic_DNA"/>
</dbReference>
<keyword evidence="2" id="KW-1185">Reference proteome</keyword>
<dbReference type="AlphaFoldDB" id="A0A8H6XFU7"/>
<accession>A0A8H6XFU7</accession>
<evidence type="ECO:0000313" key="2">
    <source>
        <dbReference type="Proteomes" id="UP000623467"/>
    </source>
</evidence>
<comment type="caution">
    <text evidence="1">The sequence shown here is derived from an EMBL/GenBank/DDBJ whole genome shotgun (WGS) entry which is preliminary data.</text>
</comment>
<evidence type="ECO:0000313" key="1">
    <source>
        <dbReference type="EMBL" id="KAF7340680.1"/>
    </source>
</evidence>
<proteinExistence type="predicted"/>
<organism evidence="1 2">
    <name type="scientific">Mycena sanguinolenta</name>
    <dbReference type="NCBI Taxonomy" id="230812"/>
    <lineage>
        <taxon>Eukaryota</taxon>
        <taxon>Fungi</taxon>
        <taxon>Dikarya</taxon>
        <taxon>Basidiomycota</taxon>
        <taxon>Agaricomycotina</taxon>
        <taxon>Agaricomycetes</taxon>
        <taxon>Agaricomycetidae</taxon>
        <taxon>Agaricales</taxon>
        <taxon>Marasmiineae</taxon>
        <taxon>Mycenaceae</taxon>
        <taxon>Mycena</taxon>
    </lineage>
</organism>
<gene>
    <name evidence="1" type="ORF">MSAN_02096100</name>
</gene>
<reference evidence="1" key="1">
    <citation type="submission" date="2020-05" db="EMBL/GenBank/DDBJ databases">
        <title>Mycena genomes resolve the evolution of fungal bioluminescence.</title>
        <authorList>
            <person name="Tsai I.J."/>
        </authorList>
    </citation>
    <scope>NUCLEOTIDE SEQUENCE</scope>
    <source>
        <strain evidence="1">160909Yilan</strain>
    </source>
</reference>
<sequence length="186" mass="20627">MLPPRLQARPAPIAGPYRQLLGPVLSIPAAGGAVSPFDNHSRCTPRATNRYCRIRRHRLRFHLRTLRTGFASFLSPKAIVSLLEAVSYQRARGQDDADAVVHGQHRIDVFRRGSTSENGAAPGTSRASGGATTIVIGHTTMFLYHCINTTIIMDIVLTFGRQRRYAGRVAGSHFIILSYMQIKERF</sequence>
<protein>
    <submittedName>
        <fullName evidence="1">Uncharacterized protein</fullName>
    </submittedName>
</protein>
<dbReference type="Proteomes" id="UP000623467">
    <property type="component" value="Unassembled WGS sequence"/>
</dbReference>
<name>A0A8H6XFU7_9AGAR</name>